<keyword evidence="2" id="KW-1185">Reference proteome</keyword>
<dbReference type="KEGG" id="aqu:100637202"/>
<dbReference type="Proteomes" id="UP000007879">
    <property type="component" value="Unassembled WGS sequence"/>
</dbReference>
<proteinExistence type="predicted"/>
<protein>
    <submittedName>
        <fullName evidence="1">Uncharacterized protein</fullName>
    </submittedName>
</protein>
<reference evidence="2" key="1">
    <citation type="journal article" date="2010" name="Nature">
        <title>The Amphimedon queenslandica genome and the evolution of animal complexity.</title>
        <authorList>
            <person name="Srivastava M."/>
            <person name="Simakov O."/>
            <person name="Chapman J."/>
            <person name="Fahey B."/>
            <person name="Gauthier M.E."/>
            <person name="Mitros T."/>
            <person name="Richards G.S."/>
            <person name="Conaco C."/>
            <person name="Dacre M."/>
            <person name="Hellsten U."/>
            <person name="Larroux C."/>
            <person name="Putnam N.H."/>
            <person name="Stanke M."/>
            <person name="Adamska M."/>
            <person name="Darling A."/>
            <person name="Degnan S.M."/>
            <person name="Oakley T.H."/>
            <person name="Plachetzki D.C."/>
            <person name="Zhai Y."/>
            <person name="Adamski M."/>
            <person name="Calcino A."/>
            <person name="Cummins S.F."/>
            <person name="Goodstein D.M."/>
            <person name="Harris C."/>
            <person name="Jackson D.J."/>
            <person name="Leys S.P."/>
            <person name="Shu S."/>
            <person name="Woodcroft B.J."/>
            <person name="Vervoort M."/>
            <person name="Kosik K.S."/>
            <person name="Manning G."/>
            <person name="Degnan B.M."/>
            <person name="Rokhsar D.S."/>
        </authorList>
    </citation>
    <scope>NUCLEOTIDE SEQUENCE [LARGE SCALE GENOMIC DNA]</scope>
</reference>
<dbReference type="AlphaFoldDB" id="A0A1X7V832"/>
<gene>
    <name evidence="1" type="primary">100637202</name>
</gene>
<name>A0A1X7V832_AMPQE</name>
<dbReference type="EnsemblMetazoa" id="XM_003385360.3">
    <property type="protein sequence ID" value="XP_003385408.1"/>
    <property type="gene ID" value="LOC100637202"/>
</dbReference>
<dbReference type="PANTHER" id="PTHR31909">
    <property type="entry name" value="CHROMOSOME 20 ORF85 FAMILY MEMBER"/>
    <property type="match status" value="1"/>
</dbReference>
<organism evidence="1">
    <name type="scientific">Amphimedon queenslandica</name>
    <name type="common">Sponge</name>
    <dbReference type="NCBI Taxonomy" id="400682"/>
    <lineage>
        <taxon>Eukaryota</taxon>
        <taxon>Metazoa</taxon>
        <taxon>Porifera</taxon>
        <taxon>Demospongiae</taxon>
        <taxon>Heteroscleromorpha</taxon>
        <taxon>Haplosclerida</taxon>
        <taxon>Niphatidae</taxon>
        <taxon>Amphimedon</taxon>
    </lineage>
</organism>
<dbReference type="InterPro" id="IPR020339">
    <property type="entry name" value="C20orf85-like"/>
</dbReference>
<dbReference type="Pfam" id="PF14945">
    <property type="entry name" value="LLC1"/>
    <property type="match status" value="1"/>
</dbReference>
<evidence type="ECO:0000313" key="2">
    <source>
        <dbReference type="Proteomes" id="UP000007879"/>
    </source>
</evidence>
<dbReference type="InParanoid" id="A0A1X7V832"/>
<evidence type="ECO:0000313" key="1">
    <source>
        <dbReference type="EnsemblMetazoa" id="Aqu2.1.36161_001"/>
    </source>
</evidence>
<dbReference type="PANTHER" id="PTHR31909:SF2">
    <property type="entry name" value="RIKEN CDNA 2410004P03 GENE"/>
    <property type="match status" value="1"/>
</dbReference>
<sequence>MGDKNVAQSRAAYRECNQVVQEEIWKENVKKEEVAAKKWEKNWGFMAELDLKGNPVKRREPPKSGGSFYKKSGLPVTTSQTYGMQSRSTPFIMKIERLGSHHKRKTDVGTIFY</sequence>
<dbReference type="EnsemblMetazoa" id="Aqu2.1.36161_001">
    <property type="protein sequence ID" value="Aqu2.1.36161_001"/>
    <property type="gene ID" value="Aqu2.1.36161"/>
</dbReference>
<accession>A0A1X7V832</accession>
<reference evidence="1" key="2">
    <citation type="submission" date="2017-05" db="UniProtKB">
        <authorList>
            <consortium name="EnsemblMetazoa"/>
        </authorList>
    </citation>
    <scope>IDENTIFICATION</scope>
</reference>